<dbReference type="Proteomes" id="UP000661193">
    <property type="component" value="Unassembled WGS sequence"/>
</dbReference>
<sequence>MISTRLPTPGRGLYPQRPGAVGTGPPHTPLRPMWCCRACGQPWPCAPARLLLRAEYARNRTGLSIYLAGLMYEAMRDLYHLNPHDGPDPKTLFDRFLAWGSPRRRRVEASR</sequence>
<evidence type="ECO:0000313" key="3">
    <source>
        <dbReference type="Proteomes" id="UP000661193"/>
    </source>
</evidence>
<accession>A0ABS1UJF6</accession>
<keyword evidence="3" id="KW-1185">Reference proteome</keyword>
<dbReference type="EMBL" id="JAETXL010000002">
    <property type="protein sequence ID" value="MBL6275451.1"/>
    <property type="molecule type" value="Genomic_DNA"/>
</dbReference>
<proteinExistence type="predicted"/>
<evidence type="ECO:0008006" key="4">
    <source>
        <dbReference type="Google" id="ProtNLM"/>
    </source>
</evidence>
<feature type="region of interest" description="Disordered" evidence="1">
    <location>
        <begin position="1"/>
        <end position="23"/>
    </location>
</feature>
<gene>
    <name evidence="2" type="ORF">JMF97_04660</name>
</gene>
<name>A0ABS1UJF6_9ACTN</name>
<evidence type="ECO:0000313" key="2">
    <source>
        <dbReference type="EMBL" id="MBL6275451.1"/>
    </source>
</evidence>
<evidence type="ECO:0000256" key="1">
    <source>
        <dbReference type="SAM" id="MobiDB-lite"/>
    </source>
</evidence>
<organism evidence="2 3">
    <name type="scientific">Micromonospora fiedleri</name>
    <dbReference type="NCBI Taxonomy" id="1157498"/>
    <lineage>
        <taxon>Bacteria</taxon>
        <taxon>Bacillati</taxon>
        <taxon>Actinomycetota</taxon>
        <taxon>Actinomycetes</taxon>
        <taxon>Micromonosporales</taxon>
        <taxon>Micromonosporaceae</taxon>
        <taxon>Micromonospora</taxon>
    </lineage>
</organism>
<reference evidence="2 3" key="1">
    <citation type="submission" date="2021-01" db="EMBL/GenBank/DDBJ databases">
        <title>Genome sequencing of Micromonospora fiedleri MG-37.</title>
        <authorList>
            <person name="Moreland P.E.J."/>
            <person name="Stach J.E.M."/>
        </authorList>
    </citation>
    <scope>NUCLEOTIDE SEQUENCE [LARGE SCALE GENOMIC DNA]</scope>
    <source>
        <strain evidence="2 3">MG-37</strain>
    </source>
</reference>
<protein>
    <recommendedName>
        <fullName evidence="4">Flavin reductase</fullName>
    </recommendedName>
</protein>
<comment type="caution">
    <text evidence="2">The sequence shown here is derived from an EMBL/GenBank/DDBJ whole genome shotgun (WGS) entry which is preliminary data.</text>
</comment>